<evidence type="ECO:0000313" key="4">
    <source>
        <dbReference type="Proteomes" id="UP000284605"/>
    </source>
</evidence>
<dbReference type="Gene3D" id="3.30.1950.10">
    <property type="entry name" value="wza like domain"/>
    <property type="match status" value="1"/>
</dbReference>
<name>A0A418WTF6_9PROT</name>
<proteinExistence type="predicted"/>
<comment type="caution">
    <text evidence="3">The sequence shown here is derived from an EMBL/GenBank/DDBJ whole genome shotgun (WGS) entry which is preliminary data.</text>
</comment>
<dbReference type="Proteomes" id="UP000284605">
    <property type="component" value="Unassembled WGS sequence"/>
</dbReference>
<gene>
    <name evidence="3" type="ORF">D3874_01225</name>
</gene>
<dbReference type="InterPro" id="IPR003715">
    <property type="entry name" value="Poly_export_N"/>
</dbReference>
<dbReference type="AlphaFoldDB" id="A0A418WTF6"/>
<dbReference type="PANTHER" id="PTHR33619:SF3">
    <property type="entry name" value="POLYSACCHARIDE EXPORT PROTEIN GFCE-RELATED"/>
    <property type="match status" value="1"/>
</dbReference>
<evidence type="ECO:0000313" key="3">
    <source>
        <dbReference type="EMBL" id="RJF94487.1"/>
    </source>
</evidence>
<keyword evidence="4" id="KW-1185">Reference proteome</keyword>
<dbReference type="Pfam" id="PF02563">
    <property type="entry name" value="Poly_export"/>
    <property type="match status" value="1"/>
</dbReference>
<evidence type="ECO:0000259" key="2">
    <source>
        <dbReference type="Pfam" id="PF02563"/>
    </source>
</evidence>
<dbReference type="EMBL" id="QYUK01000008">
    <property type="protein sequence ID" value="RJF94487.1"/>
    <property type="molecule type" value="Genomic_DNA"/>
</dbReference>
<sequence length="629" mass="66748">MFRPPAIAARRWCSPRRAAPVWRFSVSPACRMAPGRSWSRWRSARGGGPPLLARRRSHGAAGRFPAKHTLPAAEPVMMAVMSAPVRRFLAGLALAVAVGAGPAAAQSLITGGPAAPDPTAAPSTAAVSTTAPSLADRPFGAGLFINRQAAAPVGGGNPQYKVQPGDQVQVHLFGAVQQDLVQTVDPQGNIFIPQVGPVSVKGVPAGQLTSAIQEQVRKSYPSDTVQVYSTIIDARAVGVFVTGFVAQPGRHMGSPADSVLDYLVRAGGILEGAGSYRDVTIKRDGGTVAKADLYDFLLDGDLPPLTLGEGDTIVVGGQHPVVKAGGEVRNEAVFEFAGKQMSGAELVTLARPLPSVNNVFVTGTRNGIPSTKYLTLQEFKSFALSDQDIVEFQQDSMSPVIAVHLEGSYEGQSTYVVSKSTTLRQLLEHIPIDPRVANFGAVHLRRTTVAEQQKKALDSALDRLQRSVLTAVVETSGEAALRSAEAQMVLSFIDRVRGAKPDGTLVVSDDQGRVADIPLENEDIVVIPKVSSTVLIAGEVLAPQTLVWKPGVTAEEYVAQAGSYTDRAERGRFLVQKPNGAILLIPDPTVQAGDQIVVLPEMAFKGFQFIQDLADVIFRVAGITRFLDN</sequence>
<organism evidence="3 4">
    <name type="scientific">Oleomonas cavernae</name>
    <dbReference type="NCBI Taxonomy" id="2320859"/>
    <lineage>
        <taxon>Bacteria</taxon>
        <taxon>Pseudomonadati</taxon>
        <taxon>Pseudomonadota</taxon>
        <taxon>Alphaproteobacteria</taxon>
        <taxon>Acetobacterales</taxon>
        <taxon>Acetobacteraceae</taxon>
        <taxon>Oleomonas</taxon>
    </lineage>
</organism>
<protein>
    <submittedName>
        <fullName evidence="3">Polysaccharide export protein</fullName>
    </submittedName>
</protein>
<dbReference type="Gene3D" id="3.10.560.10">
    <property type="entry name" value="Outer membrane lipoprotein wza domain like"/>
    <property type="match status" value="2"/>
</dbReference>
<accession>A0A418WTF6</accession>
<keyword evidence="1" id="KW-0732">Signal</keyword>
<dbReference type="PANTHER" id="PTHR33619">
    <property type="entry name" value="POLYSACCHARIDE EXPORT PROTEIN GFCE-RELATED"/>
    <property type="match status" value="1"/>
</dbReference>
<evidence type="ECO:0000256" key="1">
    <source>
        <dbReference type="ARBA" id="ARBA00022729"/>
    </source>
</evidence>
<feature type="domain" description="Polysaccharide export protein N-terminal" evidence="2">
    <location>
        <begin position="157"/>
        <end position="227"/>
    </location>
</feature>
<reference evidence="3 4" key="1">
    <citation type="submission" date="2018-09" db="EMBL/GenBank/DDBJ databases">
        <authorList>
            <person name="Zhu H."/>
        </authorList>
    </citation>
    <scope>NUCLEOTIDE SEQUENCE [LARGE SCALE GENOMIC DNA]</scope>
    <source>
        <strain evidence="3 4">K1W22B-8</strain>
    </source>
</reference>
<dbReference type="InterPro" id="IPR049712">
    <property type="entry name" value="Poly_export"/>
</dbReference>
<dbReference type="GO" id="GO:0015159">
    <property type="term" value="F:polysaccharide transmembrane transporter activity"/>
    <property type="evidence" value="ECO:0007669"/>
    <property type="project" value="InterPro"/>
</dbReference>